<dbReference type="PRINTS" id="PR01576">
    <property type="entry name" value="PDEFORMYLASE"/>
</dbReference>
<name>A0A6J7X0T4_9CAUD</name>
<dbReference type="Pfam" id="PF01327">
    <property type="entry name" value="Pep_deformylase"/>
    <property type="match status" value="1"/>
</dbReference>
<dbReference type="HAMAP" id="MF_00163">
    <property type="entry name" value="Pep_deformylase"/>
    <property type="match status" value="1"/>
</dbReference>
<evidence type="ECO:0000256" key="1">
    <source>
        <dbReference type="ARBA" id="ARBA00010759"/>
    </source>
</evidence>
<sequence length="191" mass="21780">MIIKKSEIKLVPANELTRNPVSEFNFDAVDAEMLTNVMFDRMSEMGGVALSAPQVGLDMSMFVMGINDAKIEVFNPKIISSSIKTELMNEGSLTFPGILVIVKRPVSIEVEYYNKKGELQQNEFHGLTARIFQHAYDHLKGRTIKEKVSVLKWKMAVKRLDNYKQKLVKKYTQKTLFDIKKAMEEQTNGNT</sequence>
<gene>
    <name evidence="2" type="ORF">UFOVP242_178</name>
</gene>
<proteinExistence type="inferred from homology"/>
<comment type="similarity">
    <text evidence="1">Belongs to the polypeptide deformylase family.</text>
</comment>
<dbReference type="SUPFAM" id="SSF56420">
    <property type="entry name" value="Peptide deformylase"/>
    <property type="match status" value="1"/>
</dbReference>
<dbReference type="PANTHER" id="PTHR10458">
    <property type="entry name" value="PEPTIDE DEFORMYLASE"/>
    <property type="match status" value="1"/>
</dbReference>
<dbReference type="EMBL" id="LR798294">
    <property type="protein sequence ID" value="CAB5221964.1"/>
    <property type="molecule type" value="Genomic_DNA"/>
</dbReference>
<dbReference type="Gene3D" id="3.90.45.10">
    <property type="entry name" value="Peptide deformylase"/>
    <property type="match status" value="1"/>
</dbReference>
<dbReference type="InterPro" id="IPR036821">
    <property type="entry name" value="Peptide_deformylase_sf"/>
</dbReference>
<reference evidence="2" key="1">
    <citation type="submission" date="2020-05" db="EMBL/GenBank/DDBJ databases">
        <authorList>
            <person name="Chiriac C."/>
            <person name="Salcher M."/>
            <person name="Ghai R."/>
            <person name="Kavagutti S V."/>
        </authorList>
    </citation>
    <scope>NUCLEOTIDE SEQUENCE</scope>
</reference>
<organism evidence="2">
    <name type="scientific">uncultured Caudovirales phage</name>
    <dbReference type="NCBI Taxonomy" id="2100421"/>
    <lineage>
        <taxon>Viruses</taxon>
        <taxon>Duplodnaviria</taxon>
        <taxon>Heunggongvirae</taxon>
        <taxon>Uroviricota</taxon>
        <taxon>Caudoviricetes</taxon>
        <taxon>Peduoviridae</taxon>
        <taxon>Maltschvirus</taxon>
        <taxon>Maltschvirus maltsch</taxon>
    </lineage>
</organism>
<dbReference type="CDD" id="cd00487">
    <property type="entry name" value="Pep_deformylase"/>
    <property type="match status" value="1"/>
</dbReference>
<dbReference type="PANTHER" id="PTHR10458:SF22">
    <property type="entry name" value="PEPTIDE DEFORMYLASE"/>
    <property type="match status" value="1"/>
</dbReference>
<dbReference type="InterPro" id="IPR023635">
    <property type="entry name" value="Peptide_deformylase"/>
</dbReference>
<protein>
    <submittedName>
        <fullName evidence="2">Def N-formylmethionyl-tRNA deformylase</fullName>
    </submittedName>
</protein>
<evidence type="ECO:0000313" key="2">
    <source>
        <dbReference type="EMBL" id="CAB5221964.1"/>
    </source>
</evidence>
<dbReference type="GO" id="GO:0042586">
    <property type="term" value="F:peptide deformylase activity"/>
    <property type="evidence" value="ECO:0007669"/>
    <property type="project" value="InterPro"/>
</dbReference>
<accession>A0A6J7X0T4</accession>